<dbReference type="EMBL" id="RCMG01000031">
    <property type="protein sequence ID" value="KAG2867025.1"/>
    <property type="molecule type" value="Genomic_DNA"/>
</dbReference>
<protein>
    <submittedName>
        <fullName evidence="2">Uncharacterized protein</fullName>
    </submittedName>
</protein>
<dbReference type="Proteomes" id="UP000735874">
    <property type="component" value="Unassembled WGS sequence"/>
</dbReference>
<evidence type="ECO:0000313" key="4">
    <source>
        <dbReference type="EMBL" id="KAG2998072.1"/>
    </source>
</evidence>
<feature type="region of interest" description="Disordered" evidence="1">
    <location>
        <begin position="30"/>
        <end position="56"/>
    </location>
</feature>
<comment type="caution">
    <text evidence="2">The sequence shown here is derived from an EMBL/GenBank/DDBJ whole genome shotgun (WGS) entry which is preliminary data.</text>
</comment>
<evidence type="ECO:0000313" key="2">
    <source>
        <dbReference type="EMBL" id="KAG2867025.1"/>
    </source>
</evidence>
<organism evidence="2 5">
    <name type="scientific">Phytophthora cactorum</name>
    <dbReference type="NCBI Taxonomy" id="29920"/>
    <lineage>
        <taxon>Eukaryota</taxon>
        <taxon>Sar</taxon>
        <taxon>Stramenopiles</taxon>
        <taxon>Oomycota</taxon>
        <taxon>Peronosporomycetes</taxon>
        <taxon>Peronosporales</taxon>
        <taxon>Peronosporaceae</taxon>
        <taxon>Phytophthora</taxon>
    </lineage>
</organism>
<feature type="compositionally biased region" description="Basic and acidic residues" evidence="1">
    <location>
        <begin position="30"/>
        <end position="39"/>
    </location>
</feature>
<dbReference type="Proteomes" id="UP000697107">
    <property type="component" value="Unassembled WGS sequence"/>
</dbReference>
<proteinExistence type="predicted"/>
<name>A0A8T0ZWR7_9STRA</name>
<evidence type="ECO:0000313" key="5">
    <source>
        <dbReference type="Proteomes" id="UP000735874"/>
    </source>
</evidence>
<accession>A0A8T0ZWR7</accession>
<sequence length="56" mass="6060">MTLEVVPTVMSAPGKLTVVMSVKPFDRHGLTDCGPRDAFDSTSNNPGRHSCRDAEK</sequence>
<reference evidence="2" key="1">
    <citation type="submission" date="2018-10" db="EMBL/GenBank/DDBJ databases">
        <title>Effector identification in a new, highly contiguous assembly of the strawberry crown rot pathogen Phytophthora cactorum.</title>
        <authorList>
            <person name="Armitage A.D."/>
            <person name="Nellist C.F."/>
            <person name="Bates H."/>
            <person name="Vickerstaff R.J."/>
            <person name="Harrison R.J."/>
        </authorList>
    </citation>
    <scope>NUCLEOTIDE SEQUENCE</scope>
    <source>
        <strain evidence="2">15-7</strain>
        <strain evidence="3">4032</strain>
        <strain evidence="4">P415</strain>
    </source>
</reference>
<evidence type="ECO:0000313" key="3">
    <source>
        <dbReference type="EMBL" id="KAG2943409.1"/>
    </source>
</evidence>
<evidence type="ECO:0000256" key="1">
    <source>
        <dbReference type="SAM" id="MobiDB-lite"/>
    </source>
</evidence>
<dbReference type="AlphaFoldDB" id="A0A8T0ZWR7"/>
<dbReference type="EMBL" id="RCML01000019">
    <property type="protein sequence ID" value="KAG2998072.1"/>
    <property type="molecule type" value="Genomic_DNA"/>
</dbReference>
<gene>
    <name evidence="2" type="ORF">PC113_g2312</name>
    <name evidence="3" type="ORF">PC115_g816</name>
    <name evidence="4" type="ORF">PC118_g1518</name>
</gene>
<dbReference type="EMBL" id="RCMI01000009">
    <property type="protein sequence ID" value="KAG2943409.1"/>
    <property type="molecule type" value="Genomic_DNA"/>
</dbReference>
<dbReference type="Proteomes" id="UP000774804">
    <property type="component" value="Unassembled WGS sequence"/>
</dbReference>